<dbReference type="RefSeq" id="WP_111489215.1">
    <property type="nucleotide sequence ID" value="NZ_CP031264.1"/>
</dbReference>
<feature type="signal peptide" evidence="2">
    <location>
        <begin position="1"/>
        <end position="24"/>
    </location>
</feature>
<organism evidence="3 4">
    <name type="scientific">Peterkaempfera bronchialis</name>
    <dbReference type="NCBI Taxonomy" id="2126346"/>
    <lineage>
        <taxon>Bacteria</taxon>
        <taxon>Bacillati</taxon>
        <taxon>Actinomycetota</taxon>
        <taxon>Actinomycetes</taxon>
        <taxon>Kitasatosporales</taxon>
        <taxon>Streptomycetaceae</taxon>
        <taxon>Peterkaempfera</taxon>
    </lineage>
</organism>
<evidence type="ECO:0000313" key="4">
    <source>
        <dbReference type="Proteomes" id="UP000249340"/>
    </source>
</evidence>
<evidence type="ECO:0000256" key="2">
    <source>
        <dbReference type="SAM" id="SignalP"/>
    </source>
</evidence>
<sequence length="189" mass="18317">MSRSLRRGAIAALVLAIVPLSACAAGTDAASLQVKPDHAATSLGNNLQLNNILLVTEPGDGSTESETRPAAVSVNISNTGPTAQILRSVTVGGAATAEFTGADGSRVGEISVPAGGSVLLGGPGQPTVHVADAKVQQGGYSPVTFDFDTAGTVSAEAAVVSGTGEYASFAPTASASPTAPAASASPSGS</sequence>
<dbReference type="Pfam" id="PF04314">
    <property type="entry name" value="PCuAC"/>
    <property type="match status" value="1"/>
</dbReference>
<dbReference type="AlphaFoldDB" id="A0A345SX10"/>
<dbReference type="OrthoDB" id="3824824at2"/>
<feature type="region of interest" description="Disordered" evidence="1">
    <location>
        <begin position="170"/>
        <end position="189"/>
    </location>
</feature>
<proteinExistence type="predicted"/>
<dbReference type="EMBL" id="CP031264">
    <property type="protein sequence ID" value="AXI78265.1"/>
    <property type="molecule type" value="Genomic_DNA"/>
</dbReference>
<keyword evidence="2" id="KW-0732">Signal</keyword>
<dbReference type="InterPro" id="IPR007410">
    <property type="entry name" value="LpqE-like"/>
</dbReference>
<keyword evidence="4" id="KW-1185">Reference proteome</keyword>
<protein>
    <submittedName>
        <fullName evidence="3">DUF461 domain-containing protein</fullName>
    </submittedName>
</protein>
<accession>A0A345SX10</accession>
<feature type="chain" id="PRO_5016915113" evidence="2">
    <location>
        <begin position="25"/>
        <end position="189"/>
    </location>
</feature>
<name>A0A345SX10_9ACTN</name>
<gene>
    <name evidence="3" type="ORF">C7M71_013250</name>
</gene>
<dbReference type="InterPro" id="IPR036182">
    <property type="entry name" value="PCuAC_sf"/>
</dbReference>
<reference evidence="4" key="1">
    <citation type="submission" date="2018-07" db="EMBL/GenBank/DDBJ databases">
        <title>Streptacidiphilus bronchialis DSM 106435 chromosome.</title>
        <authorList>
            <person name="Batra D."/>
            <person name="Gulvik C.A."/>
        </authorList>
    </citation>
    <scope>NUCLEOTIDE SEQUENCE [LARGE SCALE GENOMIC DNA]</scope>
    <source>
        <strain evidence="4">DSM 106435</strain>
    </source>
</reference>
<dbReference type="Gene3D" id="2.60.40.1890">
    <property type="entry name" value="PCu(A)C copper chaperone"/>
    <property type="match status" value="1"/>
</dbReference>
<dbReference type="Proteomes" id="UP000249340">
    <property type="component" value="Chromosome"/>
</dbReference>
<dbReference type="KEGG" id="stri:C7M71_013250"/>
<evidence type="ECO:0000256" key="1">
    <source>
        <dbReference type="SAM" id="MobiDB-lite"/>
    </source>
</evidence>
<evidence type="ECO:0000313" key="3">
    <source>
        <dbReference type="EMBL" id="AXI78265.1"/>
    </source>
</evidence>
<dbReference type="SUPFAM" id="SSF110087">
    <property type="entry name" value="DR1885-like metal-binding protein"/>
    <property type="match status" value="1"/>
</dbReference>